<evidence type="ECO:0000313" key="3">
    <source>
        <dbReference type="Proteomes" id="UP000092504"/>
    </source>
</evidence>
<evidence type="ECO:0000313" key="2">
    <source>
        <dbReference type="EMBL" id="OBX38206.1"/>
    </source>
</evidence>
<name>A0A1B8P7D8_HALEL</name>
<reference evidence="2 3" key="1">
    <citation type="submission" date="2016-06" db="EMBL/GenBank/DDBJ databases">
        <title>Genome sequence of halotolerant plant growth promoting strain of Halomonas elongata HEK1 isolated from salterns of Rann of Kutch, Gujarat, India.</title>
        <authorList>
            <person name="Gaba S."/>
            <person name="Singh R.N."/>
            <person name="Abrol S."/>
            <person name="Kaushik R."/>
            <person name="Saxena A.K."/>
        </authorList>
    </citation>
    <scope>NUCLEOTIDE SEQUENCE [LARGE SCALE GENOMIC DNA]</scope>
    <source>
        <strain evidence="2 3">HEK1</strain>
    </source>
</reference>
<protein>
    <recommendedName>
        <fullName evidence="1">YajR YAM domain-containing protein</fullName>
    </recommendedName>
</protein>
<gene>
    <name evidence="2" type="ORF">A8U91_02592</name>
</gene>
<dbReference type="Proteomes" id="UP000092504">
    <property type="component" value="Unassembled WGS sequence"/>
</dbReference>
<organism evidence="2 3">
    <name type="scientific">Halomonas elongata</name>
    <dbReference type="NCBI Taxonomy" id="2746"/>
    <lineage>
        <taxon>Bacteria</taxon>
        <taxon>Pseudomonadati</taxon>
        <taxon>Pseudomonadota</taxon>
        <taxon>Gammaproteobacteria</taxon>
        <taxon>Oceanospirillales</taxon>
        <taxon>Halomonadaceae</taxon>
        <taxon>Halomonas</taxon>
    </lineage>
</organism>
<accession>A0A1B8P7D8</accession>
<dbReference type="Gene3D" id="3.30.70.100">
    <property type="match status" value="1"/>
</dbReference>
<feature type="domain" description="YajR YAM" evidence="1">
    <location>
        <begin position="36"/>
        <end position="67"/>
    </location>
</feature>
<comment type="caution">
    <text evidence="2">The sequence shown here is derived from an EMBL/GenBank/DDBJ whole genome shotgun (WGS) entry which is preliminary data.</text>
</comment>
<sequence length="87" mass="9631">MLGGVWLVLMVGMAPPRHLSSEVVALDERYRDDALDTLMAKFADVAGVEDVLVVPEERLAYLKVDRQHLDEQALAELVARGEKQDGV</sequence>
<evidence type="ECO:0000259" key="1">
    <source>
        <dbReference type="Pfam" id="PF21987"/>
    </source>
</evidence>
<proteinExistence type="predicted"/>
<dbReference type="InterPro" id="IPR054152">
    <property type="entry name" value="YajR_YAM"/>
</dbReference>
<dbReference type="Pfam" id="PF21987">
    <property type="entry name" value="YajR_YAM"/>
    <property type="match status" value="1"/>
</dbReference>
<dbReference type="EMBL" id="MAJD01000001">
    <property type="protein sequence ID" value="OBX38206.1"/>
    <property type="molecule type" value="Genomic_DNA"/>
</dbReference>
<dbReference type="AlphaFoldDB" id="A0A1B8P7D8"/>